<evidence type="ECO:0000256" key="4">
    <source>
        <dbReference type="ARBA" id="ARBA00012417"/>
    </source>
</evidence>
<comment type="subcellular location">
    <subcellularLocation>
        <location evidence="2">Nucleus</location>
    </subcellularLocation>
</comment>
<dbReference type="Proteomes" id="UP000078559">
    <property type="component" value="Chromosome 2"/>
</dbReference>
<dbReference type="SUPFAM" id="SSF81585">
    <property type="entry name" value="PsbU/PolX domain-like"/>
    <property type="match status" value="1"/>
</dbReference>
<dbReference type="EMBL" id="CM003099">
    <property type="protein sequence ID" value="KUI66155.1"/>
    <property type="molecule type" value="Genomic_DNA"/>
</dbReference>
<dbReference type="PRINTS" id="PR00869">
    <property type="entry name" value="DNAPOLX"/>
</dbReference>
<dbReference type="InterPro" id="IPR002008">
    <property type="entry name" value="DNA_pol_X_beta-like"/>
</dbReference>
<dbReference type="InterPro" id="IPR001357">
    <property type="entry name" value="BRCT_dom"/>
</dbReference>
<feature type="compositionally biased region" description="Basic and acidic residues" evidence="18">
    <location>
        <begin position="417"/>
        <end position="429"/>
    </location>
</feature>
<evidence type="ECO:0000256" key="1">
    <source>
        <dbReference type="ARBA" id="ARBA00001936"/>
    </source>
</evidence>
<keyword evidence="10" id="KW-0479">Metal-binding</keyword>
<dbReference type="FunFam" id="1.10.150.20:FF:000010">
    <property type="entry name" value="DNA polymerase lambda"/>
    <property type="match status" value="1"/>
</dbReference>
<evidence type="ECO:0000313" key="20">
    <source>
        <dbReference type="EMBL" id="KUI66155.1"/>
    </source>
</evidence>
<dbReference type="SUPFAM" id="SSF52113">
    <property type="entry name" value="BRCT domain"/>
    <property type="match status" value="1"/>
</dbReference>
<evidence type="ECO:0000256" key="6">
    <source>
        <dbReference type="ARBA" id="ARBA00022634"/>
    </source>
</evidence>
<proteinExistence type="inferred from homology"/>
<dbReference type="Pfam" id="PF10391">
    <property type="entry name" value="DNA_pol_lambd_f"/>
    <property type="match status" value="1"/>
</dbReference>
<keyword evidence="14" id="KW-0456">Lyase</keyword>
<dbReference type="Pfam" id="PF14791">
    <property type="entry name" value="DNA_pol_B_thumb"/>
    <property type="match status" value="1"/>
</dbReference>
<dbReference type="InterPro" id="IPR028207">
    <property type="entry name" value="DNA_pol_B_palm_palm"/>
</dbReference>
<dbReference type="SUPFAM" id="SSF81301">
    <property type="entry name" value="Nucleotidyltransferase"/>
    <property type="match status" value="1"/>
</dbReference>
<sequence length="818" mass="91941">MSVDISLKDKEAFYAQIDLLDAPSDEDDEVFQRDREVRARSRDFFSQAHTKTWAKANSRKPSQPAHIDLTAPYENLRKSTIKRSETAPTPISARSAVIERTPSTLEQDKRANRRRIPVSTSFVEDTPRLEPRPEGTPSLKRSPTNPPSRPSLSRPSFAQATASLSNMAKRKREVVVPQDQKLLRGLRLLYIPGDRISLRKQRMEHAENYGAVVTKVLGDATHVVVDDGLTFEDIKDEEGMASVVGKDKPVLVREHWPIDSIAQKRLLPTTYLKYRVKGIPTAEKLLAPQPEERVTSQASKKSLQLKAPSNNPKKWDYVPQRTQSQSERSSAPQFDSGEVPQRTVTGPDQAQQPDITAEPVIVPYSPDPSGGGETHPRPKNSRHRTGPDYEDELSQLIDDVQKNFKGIPALGDEDDDIKSGDKDGNDDSSRSGSEGEIEAKRQKPLMRKSKPNKEDAFVCSRGGTKDQSSRGGPNAKVIAVLQQMLDYYTRTNDHWRIWAYRRVINTLSRQKLSITTAEQAITLPYIGKSLASKVEEIASTDRLQRLEYAQNDPTSQVLKLFLGVYGVGTSTADKWIAQGFKTLDDLRQKGKLTPNQRIGLDHYDDLNSRIPRAEVEALGDYVKKEASRIDKKIELLIGGSYRRGADSSGDIDFIVTKKGTSSREELNPFLDKLISNLTKQGFLTAELASHHSYGSRHHKDGNGSKWHGCCVLPRVPGSSNDNDGYRPVWRRIDILLVPETEYGAALIYFTGNDIFNRSMRLLASKKKMRLNQRGLYKDVIRGPGRDKLSEGELLEGRSEKRIFGILGVKWREPCERWC</sequence>
<evidence type="ECO:0000256" key="13">
    <source>
        <dbReference type="ARBA" id="ARBA00023204"/>
    </source>
</evidence>
<dbReference type="OrthoDB" id="7848332at2759"/>
<reference evidence="20" key="1">
    <citation type="submission" date="2014-12" db="EMBL/GenBank/DDBJ databases">
        <title>Genome Sequence of Valsa Canker Pathogens Uncovers a Specific Adaption of Colonization on Woody Bark.</title>
        <authorList>
            <person name="Yin Z."/>
            <person name="Liu H."/>
            <person name="Gao X."/>
            <person name="Li Z."/>
            <person name="Song N."/>
            <person name="Ke X."/>
            <person name="Dai Q."/>
            <person name="Wu Y."/>
            <person name="Sun Y."/>
            <person name="Xu J.-R."/>
            <person name="Kang Z.K."/>
            <person name="Wang L."/>
            <person name="Huang L."/>
        </authorList>
    </citation>
    <scope>NUCLEOTIDE SEQUENCE [LARGE SCALE GENOMIC DNA]</scope>
    <source>
        <strain evidence="20">03-8</strain>
    </source>
</reference>
<dbReference type="SUPFAM" id="SSF47802">
    <property type="entry name" value="DNA polymerase beta, N-terminal domain-like"/>
    <property type="match status" value="1"/>
</dbReference>
<dbReference type="InterPro" id="IPR037160">
    <property type="entry name" value="DNA_Pol_thumb_sf"/>
</dbReference>
<evidence type="ECO:0000256" key="18">
    <source>
        <dbReference type="SAM" id="MobiDB-lite"/>
    </source>
</evidence>
<evidence type="ECO:0000259" key="19">
    <source>
        <dbReference type="PROSITE" id="PS50172"/>
    </source>
</evidence>
<keyword evidence="11" id="KW-0227">DNA damage</keyword>
<dbReference type="GO" id="GO:0016829">
    <property type="term" value="F:lyase activity"/>
    <property type="evidence" value="ECO:0007669"/>
    <property type="project" value="UniProtKB-KW"/>
</dbReference>
<feature type="compositionally biased region" description="Polar residues" evidence="18">
    <location>
        <begin position="342"/>
        <end position="354"/>
    </location>
</feature>
<feature type="region of interest" description="Disordered" evidence="18">
    <location>
        <begin position="406"/>
        <end position="473"/>
    </location>
</feature>
<dbReference type="GO" id="GO:0046872">
    <property type="term" value="F:metal ion binding"/>
    <property type="evidence" value="ECO:0007669"/>
    <property type="project" value="UniProtKB-KW"/>
</dbReference>
<feature type="region of interest" description="Disordered" evidence="18">
    <location>
        <begin position="287"/>
        <end position="389"/>
    </location>
</feature>
<keyword evidence="6" id="KW-0237">DNA synthesis</keyword>
<dbReference type="FunFam" id="1.10.150.110:FF:000005">
    <property type="entry name" value="DNA polymerase POL4"/>
    <property type="match status" value="1"/>
</dbReference>
<dbReference type="GO" id="GO:0005634">
    <property type="term" value="C:nucleus"/>
    <property type="evidence" value="ECO:0007669"/>
    <property type="project" value="UniProtKB-SubCell"/>
</dbReference>
<dbReference type="GO" id="GO:0006303">
    <property type="term" value="P:double-strand break repair via nonhomologous end joining"/>
    <property type="evidence" value="ECO:0007669"/>
    <property type="project" value="TreeGrafter"/>
</dbReference>
<feature type="compositionally biased region" description="Polar residues" evidence="18">
    <location>
        <begin position="295"/>
        <end position="312"/>
    </location>
</feature>
<evidence type="ECO:0000313" key="21">
    <source>
        <dbReference type="Proteomes" id="UP000078559"/>
    </source>
</evidence>
<dbReference type="Pfam" id="PF14716">
    <property type="entry name" value="HHH_8"/>
    <property type="match status" value="1"/>
</dbReference>
<dbReference type="Gene3D" id="1.10.150.110">
    <property type="entry name" value="DNA polymerase beta, N-terminal domain-like"/>
    <property type="match status" value="1"/>
</dbReference>
<keyword evidence="15" id="KW-0539">Nucleus</keyword>
<organism evidence="20 21">
    <name type="scientific">Cytospora mali</name>
    <name type="common">Apple Valsa canker fungus</name>
    <name type="synonym">Valsa mali</name>
    <dbReference type="NCBI Taxonomy" id="578113"/>
    <lineage>
        <taxon>Eukaryota</taxon>
        <taxon>Fungi</taxon>
        <taxon>Dikarya</taxon>
        <taxon>Ascomycota</taxon>
        <taxon>Pezizomycotina</taxon>
        <taxon>Sordariomycetes</taxon>
        <taxon>Sordariomycetidae</taxon>
        <taxon>Diaporthales</taxon>
        <taxon>Cytosporaceae</taxon>
        <taxon>Cytospora</taxon>
    </lineage>
</organism>
<dbReference type="Gene3D" id="3.30.210.10">
    <property type="entry name" value="DNA polymerase, thumb domain"/>
    <property type="match status" value="1"/>
</dbReference>
<keyword evidence="21" id="KW-1185">Reference proteome</keyword>
<dbReference type="PANTHER" id="PTHR11276">
    <property type="entry name" value="DNA POLYMERASE TYPE-X FAMILY MEMBER"/>
    <property type="match status" value="1"/>
</dbReference>
<dbReference type="Gene3D" id="3.30.460.10">
    <property type="entry name" value="Beta Polymerase, domain 2"/>
    <property type="match status" value="1"/>
</dbReference>
<evidence type="ECO:0000256" key="9">
    <source>
        <dbReference type="ARBA" id="ARBA00022705"/>
    </source>
</evidence>
<dbReference type="Pfam" id="PF14792">
    <property type="entry name" value="DNA_pol_B_palm"/>
    <property type="match status" value="1"/>
</dbReference>
<evidence type="ECO:0000256" key="11">
    <source>
        <dbReference type="ARBA" id="ARBA00022763"/>
    </source>
</evidence>
<dbReference type="PROSITE" id="PS50172">
    <property type="entry name" value="BRCT"/>
    <property type="match status" value="1"/>
</dbReference>
<feature type="compositionally biased region" description="Polar residues" evidence="18">
    <location>
        <begin position="320"/>
        <end position="333"/>
    </location>
</feature>
<dbReference type="InterPro" id="IPR022312">
    <property type="entry name" value="DNA_pol_X"/>
</dbReference>
<comment type="cofactor">
    <cofactor evidence="1">
        <name>Mn(2+)</name>
        <dbReference type="ChEBI" id="CHEBI:29035"/>
    </cofactor>
</comment>
<keyword evidence="12" id="KW-0239">DNA-directed DNA polymerase</keyword>
<dbReference type="PRINTS" id="PR00870">
    <property type="entry name" value="DNAPOLXBETA"/>
</dbReference>
<dbReference type="SMR" id="A0A194VQQ1"/>
<evidence type="ECO:0000256" key="15">
    <source>
        <dbReference type="ARBA" id="ARBA00023242"/>
    </source>
</evidence>
<evidence type="ECO:0000256" key="16">
    <source>
        <dbReference type="ARBA" id="ARBA00049244"/>
    </source>
</evidence>
<dbReference type="InterPro" id="IPR043519">
    <property type="entry name" value="NT_sf"/>
</dbReference>
<dbReference type="InterPro" id="IPR018944">
    <property type="entry name" value="DNA_pol_lambd_fingers_domain"/>
</dbReference>
<dbReference type="InterPro" id="IPR027421">
    <property type="entry name" value="DNA_pol_lamdba_lyase_dom_sf"/>
</dbReference>
<dbReference type="Gene3D" id="1.10.150.20">
    <property type="entry name" value="5' to 3' exonuclease, C-terminal subdomain"/>
    <property type="match status" value="1"/>
</dbReference>
<evidence type="ECO:0000256" key="14">
    <source>
        <dbReference type="ARBA" id="ARBA00023239"/>
    </source>
</evidence>
<dbReference type="CDD" id="cd00141">
    <property type="entry name" value="NT_POLXc"/>
    <property type="match status" value="1"/>
</dbReference>
<dbReference type="InterPro" id="IPR010996">
    <property type="entry name" value="HHH_MUS81"/>
</dbReference>
<dbReference type="PANTHER" id="PTHR11276:SF28">
    <property type="entry name" value="DNA POLYMERASE LAMBDA"/>
    <property type="match status" value="1"/>
</dbReference>
<keyword evidence="8" id="KW-0548">Nucleotidyltransferase</keyword>
<evidence type="ECO:0000256" key="2">
    <source>
        <dbReference type="ARBA" id="ARBA00004123"/>
    </source>
</evidence>
<keyword evidence="9" id="KW-0235">DNA replication</keyword>
<evidence type="ECO:0000256" key="8">
    <source>
        <dbReference type="ARBA" id="ARBA00022695"/>
    </source>
</evidence>
<dbReference type="GO" id="GO:0003677">
    <property type="term" value="F:DNA binding"/>
    <property type="evidence" value="ECO:0007669"/>
    <property type="project" value="InterPro"/>
</dbReference>
<name>A0A194VQQ1_CYTMA</name>
<dbReference type="AlphaFoldDB" id="A0A194VQQ1"/>
<dbReference type="EC" id="2.7.7.7" evidence="4"/>
<dbReference type="Gene3D" id="3.40.50.10190">
    <property type="entry name" value="BRCT domain"/>
    <property type="match status" value="1"/>
</dbReference>
<evidence type="ECO:0000256" key="10">
    <source>
        <dbReference type="ARBA" id="ARBA00022723"/>
    </source>
</evidence>
<dbReference type="SMART" id="SM00483">
    <property type="entry name" value="POLXc"/>
    <property type="match status" value="1"/>
</dbReference>
<feature type="region of interest" description="Disordered" evidence="18">
    <location>
        <begin position="78"/>
        <end position="157"/>
    </location>
</feature>
<dbReference type="InterPro" id="IPR002054">
    <property type="entry name" value="DNA-dir_DNA_pol_X"/>
</dbReference>
<evidence type="ECO:0000256" key="17">
    <source>
        <dbReference type="PIRSR" id="PIRSR622312-50"/>
    </source>
</evidence>
<evidence type="ECO:0000256" key="12">
    <source>
        <dbReference type="ARBA" id="ARBA00022932"/>
    </source>
</evidence>
<feature type="domain" description="BRCT" evidence="19">
    <location>
        <begin position="178"/>
        <end position="274"/>
    </location>
</feature>
<dbReference type="InterPro" id="IPR029398">
    <property type="entry name" value="PolB_thumb"/>
</dbReference>
<dbReference type="GO" id="GO:0003887">
    <property type="term" value="F:DNA-directed DNA polymerase activity"/>
    <property type="evidence" value="ECO:0007669"/>
    <property type="project" value="UniProtKB-KW"/>
</dbReference>
<dbReference type="FunFam" id="3.30.210.10:FF:000001">
    <property type="entry name" value="DNA polymerase lambda"/>
    <property type="match status" value="1"/>
</dbReference>
<comment type="similarity">
    <text evidence="3">Belongs to the DNA polymerase type-X family.</text>
</comment>
<feature type="active site" description="Nucleophile; Schiff-base intermediate with DNA; for 5'-dRP lyase activity" evidence="17">
    <location>
        <position position="533"/>
    </location>
</feature>
<keyword evidence="7" id="KW-0808">Transferase</keyword>
<protein>
    <recommendedName>
        <fullName evidence="5">DNA polymerase lambda</fullName>
        <ecNumber evidence="4">2.7.7.7</ecNumber>
    </recommendedName>
</protein>
<gene>
    <name evidence="20" type="ORF">VM1G_01881</name>
</gene>
<keyword evidence="13" id="KW-0234">DNA repair</keyword>
<evidence type="ECO:0000256" key="5">
    <source>
        <dbReference type="ARBA" id="ARBA00016513"/>
    </source>
</evidence>
<dbReference type="InterPro" id="IPR036420">
    <property type="entry name" value="BRCT_dom_sf"/>
</dbReference>
<comment type="catalytic activity">
    <reaction evidence="16">
        <text>DNA(n) + a 2'-deoxyribonucleoside 5'-triphosphate = DNA(n+1) + diphosphate</text>
        <dbReference type="Rhea" id="RHEA:22508"/>
        <dbReference type="Rhea" id="RHEA-COMP:17339"/>
        <dbReference type="Rhea" id="RHEA-COMP:17340"/>
        <dbReference type="ChEBI" id="CHEBI:33019"/>
        <dbReference type="ChEBI" id="CHEBI:61560"/>
        <dbReference type="ChEBI" id="CHEBI:173112"/>
        <dbReference type="EC" id="2.7.7.7"/>
    </reaction>
</comment>
<accession>A0A194VQQ1</accession>
<evidence type="ECO:0000256" key="7">
    <source>
        <dbReference type="ARBA" id="ARBA00022679"/>
    </source>
</evidence>
<evidence type="ECO:0000256" key="3">
    <source>
        <dbReference type="ARBA" id="ARBA00008323"/>
    </source>
</evidence>